<reference evidence="2" key="1">
    <citation type="submission" date="2021-06" db="EMBL/GenBank/DDBJ databases">
        <authorList>
            <person name="Kallberg Y."/>
            <person name="Tangrot J."/>
            <person name="Rosling A."/>
        </authorList>
    </citation>
    <scope>NUCLEOTIDE SEQUENCE</scope>
    <source>
        <strain evidence="2">MT106</strain>
    </source>
</reference>
<evidence type="ECO:0000313" key="2">
    <source>
        <dbReference type="EMBL" id="CAG8647860.1"/>
    </source>
</evidence>
<dbReference type="EMBL" id="CAJVPL010004469">
    <property type="protein sequence ID" value="CAG8647860.1"/>
    <property type="molecule type" value="Genomic_DNA"/>
</dbReference>
<feature type="non-terminal residue" evidence="2">
    <location>
        <position position="188"/>
    </location>
</feature>
<keyword evidence="3" id="KW-1185">Reference proteome</keyword>
<keyword evidence="1" id="KW-0732">Signal</keyword>
<comment type="caution">
    <text evidence="2">The sequence shown here is derived from an EMBL/GenBank/DDBJ whole genome shotgun (WGS) entry which is preliminary data.</text>
</comment>
<gene>
    <name evidence="2" type="ORF">AGERDE_LOCUS11274</name>
</gene>
<organism evidence="2 3">
    <name type="scientific">Ambispora gerdemannii</name>
    <dbReference type="NCBI Taxonomy" id="144530"/>
    <lineage>
        <taxon>Eukaryota</taxon>
        <taxon>Fungi</taxon>
        <taxon>Fungi incertae sedis</taxon>
        <taxon>Mucoromycota</taxon>
        <taxon>Glomeromycotina</taxon>
        <taxon>Glomeromycetes</taxon>
        <taxon>Archaeosporales</taxon>
        <taxon>Ambisporaceae</taxon>
        <taxon>Ambispora</taxon>
    </lineage>
</organism>
<name>A0A9N9DP51_9GLOM</name>
<feature type="chain" id="PRO_5040498608" evidence="1">
    <location>
        <begin position="21"/>
        <end position="188"/>
    </location>
</feature>
<feature type="signal peptide" evidence="1">
    <location>
        <begin position="1"/>
        <end position="20"/>
    </location>
</feature>
<accession>A0A9N9DP51</accession>
<dbReference type="Proteomes" id="UP000789831">
    <property type="component" value="Unassembled WGS sequence"/>
</dbReference>
<evidence type="ECO:0000256" key="1">
    <source>
        <dbReference type="SAM" id="SignalP"/>
    </source>
</evidence>
<dbReference type="AlphaFoldDB" id="A0A9N9DP51"/>
<proteinExistence type="predicted"/>
<evidence type="ECO:0000313" key="3">
    <source>
        <dbReference type="Proteomes" id="UP000789831"/>
    </source>
</evidence>
<protein>
    <submittedName>
        <fullName evidence="2">362_t:CDS:1</fullName>
    </submittedName>
</protein>
<sequence length="188" mass="18490">MKITFASALLLLAFTSISHAAPVGNGAAIGASASAPGSNANDVASGVPVDQVTGTANQVTDTGNNKATDTGDKVTGTAKGTSVSVKAAGVKLSVEHRSLNEVKTTVDGVTSQLGIKANDLANGVTNSGSADTGKGVAVNVKTGGLKRRSVEQVTNTVDGATGQLGIKVNDLANGETNSGLTDTVGKVE</sequence>